<evidence type="ECO:0000256" key="7">
    <source>
        <dbReference type="ARBA" id="ARBA00023212"/>
    </source>
</evidence>
<evidence type="ECO:0000256" key="9">
    <source>
        <dbReference type="SAM" id="MobiDB-lite"/>
    </source>
</evidence>
<evidence type="ECO:0000256" key="8">
    <source>
        <dbReference type="ARBA" id="ARBA00023273"/>
    </source>
</evidence>
<reference evidence="10 11" key="1">
    <citation type="submission" date="2024-06" db="EMBL/GenBank/DDBJ databases">
        <authorList>
            <person name="Pan Q."/>
            <person name="Wen M."/>
            <person name="Jouanno E."/>
            <person name="Zahm M."/>
            <person name="Klopp C."/>
            <person name="Cabau C."/>
            <person name="Louis A."/>
            <person name="Berthelot C."/>
            <person name="Parey E."/>
            <person name="Roest Crollius H."/>
            <person name="Montfort J."/>
            <person name="Robinson-Rechavi M."/>
            <person name="Bouchez O."/>
            <person name="Lampietro C."/>
            <person name="Lopez Roques C."/>
            <person name="Donnadieu C."/>
            <person name="Postlethwait J."/>
            <person name="Bobe J."/>
            <person name="Verreycken H."/>
            <person name="Guiguen Y."/>
        </authorList>
    </citation>
    <scope>NUCLEOTIDE SEQUENCE [LARGE SCALE GENOMIC DNA]</scope>
    <source>
        <strain evidence="10">Up_M1</strain>
        <tissue evidence="10">Testis</tissue>
    </source>
</reference>
<name>A0ABD0WYB8_UMBPY</name>
<feature type="compositionally biased region" description="Basic and acidic residues" evidence="9">
    <location>
        <begin position="316"/>
        <end position="328"/>
    </location>
</feature>
<dbReference type="InterPro" id="IPR003409">
    <property type="entry name" value="MORN"/>
</dbReference>
<feature type="region of interest" description="Disordered" evidence="9">
    <location>
        <begin position="628"/>
        <end position="651"/>
    </location>
</feature>
<sequence length="869" mass="98051">MTASRTIGMRPNQHSCKELVRTDDEFNDVPILLNKTVKRYVGEKCLGEFHGEGVAYLHGGHIYEGMFFEGCMNGRGVYTWADGVKYEGEFARNVPMGHGAYTWLDGSCYEGEVCFGLRHGVGTYRCANAVIYRGQWLYGKRHGKGMIYYNQAETSWYEGDWVNNRRDGWGVRCYPSGNLYEGQWKNNVRHGEGSMRWLKLGQKYRGTWENGVQQGKGTYTWFLRRGLGSQYPLRNEYTGEFVQGMRHGQGCFLYASGALYKGGWKSNEKHGQGKFIFKNGRIFEGEFVNDRMAEFPGFSLDGSKTPDLNGIRTHTPHPEEVESHRRASVDSGSRPSLLGPDMALKISALLENLPEDKRDQELKQVEFAVLRHIAELRTIYSFYSRLGHDQSQDNAFLLSSLQLWRLLKDCRVCQRGVTLIQMDRYIREDDTPSDELHSPFSTMLPGRFLGCVVVLAYKICQKDIKTSDNTLAACFSMLMKDNIIPNAMNVKGRLFPDHQRAVIAVNYIERCWEIYNAFCKVNPTPLADRTMTARRFIWMFQDLKLFDAGLTSGKLLEIFSAENNDGYDHSNLDLEITFLDFFEALLGCAEVVGPNDEQTTECQVDSCTLADTSRVCPEDGARESVLQCSSQHPSPWTGPAGNSSNFNLSPDTGSVKSLEAVLQLSTPEQVELIQIPDEAEELQSQAGESGGASVIQSPDAERTEESGGTTLMRPFSVVETESNPPTNSHPPSPEVVEDRCGTDGAAGEMDLDCWVQRTKQFFTQRFFPAYEYSLALRKEVLEERLRQKAQDRIAAAKTEERARLREQQEADEERHRVEEEERHKVEEDVAEQGEGLEDDLIPPPAAQSPVASTTSLVIKQPVTAVKKKK</sequence>
<comment type="caution">
    <text evidence="10">The sequence shown here is derived from an EMBL/GenBank/DDBJ whole genome shotgun (WGS) entry which is preliminary data.</text>
</comment>
<evidence type="ECO:0000256" key="6">
    <source>
        <dbReference type="ARBA" id="ARBA00023069"/>
    </source>
</evidence>
<organism evidence="10 11">
    <name type="scientific">Umbra pygmaea</name>
    <name type="common">Eastern mudminnow</name>
    <dbReference type="NCBI Taxonomy" id="75934"/>
    <lineage>
        <taxon>Eukaryota</taxon>
        <taxon>Metazoa</taxon>
        <taxon>Chordata</taxon>
        <taxon>Craniata</taxon>
        <taxon>Vertebrata</taxon>
        <taxon>Euteleostomi</taxon>
        <taxon>Actinopterygii</taxon>
        <taxon>Neopterygii</taxon>
        <taxon>Teleostei</taxon>
        <taxon>Protacanthopterygii</taxon>
        <taxon>Esociformes</taxon>
        <taxon>Umbridae</taxon>
        <taxon>Umbra</taxon>
    </lineage>
</organism>
<keyword evidence="4" id="KW-0677">Repeat</keyword>
<dbReference type="Pfam" id="PF02493">
    <property type="entry name" value="MORN"/>
    <property type="match status" value="9"/>
</dbReference>
<dbReference type="Gene3D" id="2.20.110.10">
    <property type="entry name" value="Histone H3 K4-specific methyltransferase SET7/9 N-terminal domain"/>
    <property type="match status" value="5"/>
</dbReference>
<feature type="region of interest" description="Disordered" evidence="9">
    <location>
        <begin position="306"/>
        <end position="337"/>
    </location>
</feature>
<accession>A0ABD0WYB8</accession>
<keyword evidence="7" id="KW-0206">Cytoskeleton</keyword>
<feature type="compositionally biased region" description="Basic and acidic residues" evidence="9">
    <location>
        <begin position="798"/>
        <end position="827"/>
    </location>
</feature>
<dbReference type="PANTHER" id="PTHR46613:SF1">
    <property type="entry name" value="RADIAL SPOKE HEAD 10 HOMOLOG B-RELATED"/>
    <property type="match status" value="1"/>
</dbReference>
<dbReference type="EMBL" id="JAGEUA010000004">
    <property type="protein sequence ID" value="KAL0983919.1"/>
    <property type="molecule type" value="Genomic_DNA"/>
</dbReference>
<evidence type="ECO:0000256" key="2">
    <source>
        <dbReference type="ARBA" id="ARBA00004430"/>
    </source>
</evidence>
<dbReference type="SMART" id="SM00698">
    <property type="entry name" value="MORN"/>
    <property type="match status" value="9"/>
</dbReference>
<evidence type="ECO:0000256" key="4">
    <source>
        <dbReference type="ARBA" id="ARBA00022737"/>
    </source>
</evidence>
<keyword evidence="8" id="KW-0966">Cell projection</keyword>
<proteinExistence type="predicted"/>
<feature type="compositionally biased region" description="Acidic residues" evidence="9">
    <location>
        <begin position="828"/>
        <end position="840"/>
    </location>
</feature>
<evidence type="ECO:0000313" key="10">
    <source>
        <dbReference type="EMBL" id="KAL0983919.1"/>
    </source>
</evidence>
<keyword evidence="6" id="KW-0969">Cilium</keyword>
<dbReference type="GO" id="GO:0005930">
    <property type="term" value="C:axoneme"/>
    <property type="evidence" value="ECO:0007669"/>
    <property type="project" value="UniProtKB-SubCell"/>
</dbReference>
<keyword evidence="11" id="KW-1185">Reference proteome</keyword>
<dbReference type="Proteomes" id="UP001557470">
    <property type="component" value="Unassembled WGS sequence"/>
</dbReference>
<protein>
    <recommendedName>
        <fullName evidence="12">Radial spoke head 10 homolog B</fullName>
    </recommendedName>
</protein>
<dbReference type="PANTHER" id="PTHR46613">
    <property type="entry name" value="RADIAL SPOKE HEAD 10 HOMOLOG B-RELATED"/>
    <property type="match status" value="1"/>
</dbReference>
<evidence type="ECO:0000313" key="11">
    <source>
        <dbReference type="Proteomes" id="UP001557470"/>
    </source>
</evidence>
<evidence type="ECO:0000256" key="1">
    <source>
        <dbReference type="ARBA" id="ARBA00004230"/>
    </source>
</evidence>
<feature type="region of interest" description="Disordered" evidence="9">
    <location>
        <begin position="681"/>
        <end position="739"/>
    </location>
</feature>
<dbReference type="GO" id="GO:0031514">
    <property type="term" value="C:motile cilium"/>
    <property type="evidence" value="ECO:0007669"/>
    <property type="project" value="UniProtKB-SubCell"/>
</dbReference>
<dbReference type="AlphaFoldDB" id="A0ABD0WYB8"/>
<keyword evidence="5" id="KW-0282">Flagellum</keyword>
<gene>
    <name evidence="10" type="ORF">UPYG_G00134760</name>
</gene>
<evidence type="ECO:0000256" key="3">
    <source>
        <dbReference type="ARBA" id="ARBA00022490"/>
    </source>
</evidence>
<evidence type="ECO:0008006" key="12">
    <source>
        <dbReference type="Google" id="ProtNLM"/>
    </source>
</evidence>
<keyword evidence="3" id="KW-0963">Cytoplasm</keyword>
<dbReference type="SUPFAM" id="SSF82185">
    <property type="entry name" value="Histone H3 K4-specific methyltransferase SET7/9 N-terminal domain"/>
    <property type="match status" value="2"/>
</dbReference>
<evidence type="ECO:0000256" key="5">
    <source>
        <dbReference type="ARBA" id="ARBA00022846"/>
    </source>
</evidence>
<feature type="region of interest" description="Disordered" evidence="9">
    <location>
        <begin position="798"/>
        <end position="854"/>
    </location>
</feature>
<comment type="subcellular location">
    <subcellularLocation>
        <location evidence="1">Cell projection</location>
        <location evidence="1">Cilium</location>
        <location evidence="1">Flagellum</location>
    </subcellularLocation>
    <subcellularLocation>
        <location evidence="2">Cytoplasm</location>
        <location evidence="2">Cytoskeleton</location>
        <location evidence="2">Cilium axoneme</location>
    </subcellularLocation>
</comment>